<gene>
    <name evidence="5" type="ORF">OV079_14715</name>
</gene>
<protein>
    <submittedName>
        <fullName evidence="5">GNAT family N-acetyltransferase</fullName>
        <ecNumber evidence="5">2.3.1.-</ecNumber>
    </submittedName>
</protein>
<dbReference type="InterPro" id="IPR050832">
    <property type="entry name" value="Bact_Acetyltransf"/>
</dbReference>
<evidence type="ECO:0000313" key="6">
    <source>
        <dbReference type="Proteomes" id="UP001150924"/>
    </source>
</evidence>
<feature type="domain" description="N-acetyltransferase" evidence="4">
    <location>
        <begin position="4"/>
        <end position="154"/>
    </location>
</feature>
<evidence type="ECO:0000256" key="3">
    <source>
        <dbReference type="SAM" id="MobiDB-lite"/>
    </source>
</evidence>
<feature type="region of interest" description="Disordered" evidence="3">
    <location>
        <begin position="134"/>
        <end position="154"/>
    </location>
</feature>
<comment type="caution">
    <text evidence="5">The sequence shown here is derived from an EMBL/GenBank/DDBJ whole genome shotgun (WGS) entry which is preliminary data.</text>
</comment>
<dbReference type="Gene3D" id="3.40.630.30">
    <property type="match status" value="1"/>
</dbReference>
<evidence type="ECO:0000256" key="1">
    <source>
        <dbReference type="ARBA" id="ARBA00022679"/>
    </source>
</evidence>
<dbReference type="GO" id="GO:0016747">
    <property type="term" value="F:acyltransferase activity, transferring groups other than amino-acyl groups"/>
    <property type="evidence" value="ECO:0007669"/>
    <property type="project" value="InterPro"/>
</dbReference>
<dbReference type="EMBL" id="JAPNKE010000002">
    <property type="protein sequence ID" value="MCY1006782.1"/>
    <property type="molecule type" value="Genomic_DNA"/>
</dbReference>
<reference evidence="5" key="1">
    <citation type="submission" date="2022-11" db="EMBL/GenBank/DDBJ databases">
        <title>Minimal conservation of predation-associated metabolite biosynthetic gene clusters underscores biosynthetic potential of Myxococcota including descriptions for ten novel species: Archangium lansinium sp. nov., Myxococcus landrumus sp. nov., Nannocystis bai.</title>
        <authorList>
            <person name="Ahearne A."/>
            <person name="Stevens C."/>
            <person name="Phillips K."/>
        </authorList>
    </citation>
    <scope>NUCLEOTIDE SEQUENCE</scope>
    <source>
        <strain evidence="5">Na p29</strain>
    </source>
</reference>
<dbReference type="SUPFAM" id="SSF55729">
    <property type="entry name" value="Acyl-CoA N-acyltransferases (Nat)"/>
    <property type="match status" value="1"/>
</dbReference>
<dbReference type="InterPro" id="IPR000182">
    <property type="entry name" value="GNAT_dom"/>
</dbReference>
<evidence type="ECO:0000256" key="2">
    <source>
        <dbReference type="ARBA" id="ARBA00023315"/>
    </source>
</evidence>
<dbReference type="Pfam" id="PF13673">
    <property type="entry name" value="Acetyltransf_10"/>
    <property type="match status" value="1"/>
</dbReference>
<dbReference type="RefSeq" id="WP_267769160.1">
    <property type="nucleotide sequence ID" value="NZ_JAPNKE010000002.1"/>
</dbReference>
<organism evidence="5 6">
    <name type="scientific">Nannocystis pusilla</name>
    <dbReference type="NCBI Taxonomy" id="889268"/>
    <lineage>
        <taxon>Bacteria</taxon>
        <taxon>Pseudomonadati</taxon>
        <taxon>Myxococcota</taxon>
        <taxon>Polyangia</taxon>
        <taxon>Nannocystales</taxon>
        <taxon>Nannocystaceae</taxon>
        <taxon>Nannocystis</taxon>
    </lineage>
</organism>
<proteinExistence type="predicted"/>
<keyword evidence="6" id="KW-1185">Reference proteome</keyword>
<dbReference type="EC" id="2.3.1.-" evidence="5"/>
<dbReference type="CDD" id="cd04301">
    <property type="entry name" value="NAT_SF"/>
    <property type="match status" value="1"/>
</dbReference>
<evidence type="ECO:0000313" key="5">
    <source>
        <dbReference type="EMBL" id="MCY1006782.1"/>
    </source>
</evidence>
<name>A0A9X3EMK1_9BACT</name>
<sequence>MRAPSIRLARPADLAAIATVHAASVRALCAGHYSPQAIEQWLAPSPGLYDRMLRSSTVYVAERAGRVVAFAAVRLATREVRAMYVSPDATGGGLGLRLMQRVERVARAFGAAELRLSATLNAVGFYERLGWRRDPRDAGTRPPQRCVAMRKRLT</sequence>
<dbReference type="PROSITE" id="PS51186">
    <property type="entry name" value="GNAT"/>
    <property type="match status" value="1"/>
</dbReference>
<dbReference type="PANTHER" id="PTHR43877:SF2">
    <property type="entry name" value="AMINOALKYLPHOSPHONATE N-ACETYLTRANSFERASE-RELATED"/>
    <property type="match status" value="1"/>
</dbReference>
<dbReference type="InterPro" id="IPR016181">
    <property type="entry name" value="Acyl_CoA_acyltransferase"/>
</dbReference>
<keyword evidence="2 5" id="KW-0012">Acyltransferase</keyword>
<dbReference type="PANTHER" id="PTHR43877">
    <property type="entry name" value="AMINOALKYLPHOSPHONATE N-ACETYLTRANSFERASE-RELATED-RELATED"/>
    <property type="match status" value="1"/>
</dbReference>
<accession>A0A9X3EMK1</accession>
<evidence type="ECO:0000259" key="4">
    <source>
        <dbReference type="PROSITE" id="PS51186"/>
    </source>
</evidence>
<dbReference type="AlphaFoldDB" id="A0A9X3EMK1"/>
<dbReference type="Proteomes" id="UP001150924">
    <property type="component" value="Unassembled WGS sequence"/>
</dbReference>
<keyword evidence="1 5" id="KW-0808">Transferase</keyword>